<dbReference type="Proteomes" id="UP000243052">
    <property type="component" value="Chromosome v"/>
</dbReference>
<dbReference type="Gene3D" id="3.30.420.40">
    <property type="match status" value="1"/>
</dbReference>
<evidence type="ECO:0000256" key="9">
    <source>
        <dbReference type="SAM" id="Phobius"/>
    </source>
</evidence>
<dbReference type="PANTHER" id="PTHR11782">
    <property type="entry name" value="ADENOSINE/GUANOSINE DIPHOSPHATASE"/>
    <property type="match status" value="1"/>
</dbReference>
<evidence type="ECO:0000256" key="3">
    <source>
        <dbReference type="ARBA" id="ARBA00022801"/>
    </source>
</evidence>
<dbReference type="InterPro" id="IPR000407">
    <property type="entry name" value="GDA1_CD39_NTPase"/>
</dbReference>
<comment type="function">
    <text evidence="4">After transfer of sugars to endogenous macromolecular acceptors, the enzyme converts nucleoside diphosphates to nucleoside monophosphates which in turn exit the Golgi lumen in a coupled antiporter reaction, allowing entry of additional nucleotide sugar from the cytosol.</text>
</comment>
<evidence type="ECO:0000313" key="10">
    <source>
        <dbReference type="EMBL" id="AMD21169.1"/>
    </source>
</evidence>
<dbReference type="GO" id="GO:0006487">
    <property type="term" value="P:protein N-linked glycosylation"/>
    <property type="evidence" value="ECO:0007669"/>
    <property type="project" value="TreeGrafter"/>
</dbReference>
<keyword evidence="11" id="KW-1185">Reference proteome</keyword>
<dbReference type="RefSeq" id="XP_017988165.1">
    <property type="nucleotide sequence ID" value="XM_018132554.1"/>
</dbReference>
<dbReference type="Pfam" id="PF01150">
    <property type="entry name" value="GDA1_CD39"/>
    <property type="match status" value="1"/>
</dbReference>
<dbReference type="STRING" id="45286.A0A0X8HTI1"/>
<dbReference type="GeneID" id="28724445"/>
<evidence type="ECO:0000256" key="1">
    <source>
        <dbReference type="ARBA" id="ARBA00004323"/>
    </source>
</evidence>
<evidence type="ECO:0000256" key="8">
    <source>
        <dbReference type="RuleBase" id="RU003833"/>
    </source>
</evidence>
<name>A0A0X8HTI1_9SACH</name>
<evidence type="ECO:0000256" key="6">
    <source>
        <dbReference type="PIRSR" id="PIRSR600407-1"/>
    </source>
</evidence>
<reference evidence="10 11" key="1">
    <citation type="submission" date="2016-01" db="EMBL/GenBank/DDBJ databases">
        <title>Genome sequence of the yeast Holleya sinecauda.</title>
        <authorList>
            <person name="Dietrich F.S."/>
        </authorList>
    </citation>
    <scope>NUCLEOTIDE SEQUENCE [LARGE SCALE GENOMIC DNA]</scope>
    <source>
        <strain evidence="10 11">ATCC 58844</strain>
    </source>
</reference>
<evidence type="ECO:0000256" key="5">
    <source>
        <dbReference type="ARBA" id="ARBA00038903"/>
    </source>
</evidence>
<dbReference type="GO" id="GO:0009134">
    <property type="term" value="P:nucleoside diphosphate catabolic process"/>
    <property type="evidence" value="ECO:0007669"/>
    <property type="project" value="TreeGrafter"/>
</dbReference>
<dbReference type="AlphaFoldDB" id="A0A0X8HTI1"/>
<evidence type="ECO:0000256" key="2">
    <source>
        <dbReference type="ARBA" id="ARBA00009283"/>
    </source>
</evidence>
<proteinExistence type="inferred from homology"/>
<feature type="transmembrane region" description="Helical" evidence="9">
    <location>
        <begin position="12"/>
        <end position="32"/>
    </location>
</feature>
<dbReference type="PROSITE" id="PS01238">
    <property type="entry name" value="GDA1_CD39_NTPASE"/>
    <property type="match status" value="1"/>
</dbReference>
<dbReference type="EMBL" id="CP014245">
    <property type="protein sequence ID" value="AMD21169.1"/>
    <property type="molecule type" value="Genomic_DNA"/>
</dbReference>
<feature type="active site" description="Proton acceptor" evidence="6">
    <location>
        <position position="224"/>
    </location>
</feature>
<accession>A0A0X8HTI1</accession>
<dbReference type="PANTHER" id="PTHR11782:SF83">
    <property type="entry name" value="GUANOSINE-DIPHOSPHATASE"/>
    <property type="match status" value="1"/>
</dbReference>
<keyword evidence="9" id="KW-1133">Transmembrane helix</keyword>
<feature type="binding site" evidence="7">
    <location>
        <begin position="255"/>
        <end position="259"/>
    </location>
    <ligand>
        <name>ATP</name>
        <dbReference type="ChEBI" id="CHEBI:30616"/>
    </ligand>
</feature>
<gene>
    <name evidence="10" type="ORF">AW171_hschr53102</name>
</gene>
<keyword evidence="9" id="KW-0472">Membrane</keyword>
<protein>
    <recommendedName>
        <fullName evidence="5">guanosine-diphosphatase</fullName>
        <ecNumber evidence="5">3.6.1.42</ecNumber>
    </recommendedName>
</protein>
<evidence type="ECO:0000256" key="4">
    <source>
        <dbReference type="ARBA" id="ARBA00037742"/>
    </source>
</evidence>
<dbReference type="GO" id="GO:0005524">
    <property type="term" value="F:ATP binding"/>
    <property type="evidence" value="ECO:0007669"/>
    <property type="project" value="UniProtKB-KW"/>
</dbReference>
<evidence type="ECO:0000256" key="7">
    <source>
        <dbReference type="PIRSR" id="PIRSR600407-2"/>
    </source>
</evidence>
<dbReference type="GO" id="GO:0000139">
    <property type="term" value="C:Golgi membrane"/>
    <property type="evidence" value="ECO:0007669"/>
    <property type="project" value="UniProtKB-SubCell"/>
</dbReference>
<dbReference type="GO" id="GO:0045134">
    <property type="term" value="F:UDP phosphatase activity"/>
    <property type="evidence" value="ECO:0007669"/>
    <property type="project" value="TreeGrafter"/>
</dbReference>
<dbReference type="Gene3D" id="3.30.420.150">
    <property type="entry name" value="Exopolyphosphatase. Domain 2"/>
    <property type="match status" value="1"/>
</dbReference>
<sequence length="526" mass="57979">MAISTHGFIRNYRFVIGALTVLMLILMLKLSASPIPFKDPKATSYGSDTYKILPISNKPGYVEDKLSQAGNPDVANAVMEDLANSSSQSNKNAKCDKDHKYIIMIDAGSTGSRIHVYEFDVCTQPPTLVEEKFKMLEPGLSSFDTDAAGAAASLDPLLKVAVDFIPASKRYCSPVAVKATAGLRLLGEEKSTKILNAVRTHLEKDFDFPVVERDGISIMGGDEEGVYAWITTNYLLGNVGTDEKSHTAAIFDLGGGSTQIVFEPNYPVDEPLLEGDHKYQLDFGSHKYTLYQYSHLGYGQMEARNKINSQVVENAIKNKVIKDNLDTVHEIVSPCLAPGTRIEKAKVTVNAKTYTVNFKAPPEPAYSQCRALADKILKKDSDCKLLPCSFNGIHQPSLVHSFHSTSDLYVFSYFYDRTAPLGLPSSFSLQEFKDVNRMVCMGKESWPSYFGGIEGALESLSKQPNWCLDLTYQLSLLQNGYDIPLHRELKTAATIKGKELGWCLGASLAVLQADNLECKVMKESKV</sequence>
<comment type="subcellular location">
    <subcellularLocation>
        <location evidence="1">Golgi apparatus membrane</location>
        <topology evidence="1">Single-pass type II membrane protein</topology>
    </subcellularLocation>
</comment>
<dbReference type="CDD" id="cd24040">
    <property type="entry name" value="ASKHA_NBD_GDA1"/>
    <property type="match status" value="1"/>
</dbReference>
<organism evidence="10 11">
    <name type="scientific">Eremothecium sinecaudum</name>
    <dbReference type="NCBI Taxonomy" id="45286"/>
    <lineage>
        <taxon>Eukaryota</taxon>
        <taxon>Fungi</taxon>
        <taxon>Dikarya</taxon>
        <taxon>Ascomycota</taxon>
        <taxon>Saccharomycotina</taxon>
        <taxon>Saccharomycetes</taxon>
        <taxon>Saccharomycetales</taxon>
        <taxon>Saccharomycetaceae</taxon>
        <taxon>Eremothecium</taxon>
    </lineage>
</organism>
<dbReference type="GO" id="GO:0004382">
    <property type="term" value="F:GDP phosphatase activity"/>
    <property type="evidence" value="ECO:0007669"/>
    <property type="project" value="UniProtKB-EC"/>
</dbReference>
<dbReference type="GO" id="GO:0017111">
    <property type="term" value="F:ribonucleoside triphosphate phosphatase activity"/>
    <property type="evidence" value="ECO:0007669"/>
    <property type="project" value="TreeGrafter"/>
</dbReference>
<keyword evidence="7" id="KW-0547">Nucleotide-binding</keyword>
<evidence type="ECO:0000313" key="11">
    <source>
        <dbReference type="Proteomes" id="UP000243052"/>
    </source>
</evidence>
<keyword evidence="9" id="KW-0812">Transmembrane</keyword>
<keyword evidence="3 8" id="KW-0378">Hydrolase</keyword>
<dbReference type="EC" id="3.6.1.42" evidence="5"/>
<comment type="similarity">
    <text evidence="2 8">Belongs to the GDA1/CD39 NTPase family.</text>
</comment>
<keyword evidence="7" id="KW-0067">ATP-binding</keyword>
<dbReference type="OrthoDB" id="6372431at2759"/>